<proteinExistence type="predicted"/>
<accession>A0A3T1D1M9</accession>
<keyword evidence="3" id="KW-1185">Reference proteome</keyword>
<dbReference type="AlphaFoldDB" id="A0A3T1D1M9"/>
<evidence type="ECO:0000313" key="3">
    <source>
        <dbReference type="Proteomes" id="UP000289856"/>
    </source>
</evidence>
<evidence type="ECO:0000256" key="1">
    <source>
        <dbReference type="SAM" id="MobiDB-lite"/>
    </source>
</evidence>
<feature type="region of interest" description="Disordered" evidence="1">
    <location>
        <begin position="65"/>
        <end position="85"/>
    </location>
</feature>
<feature type="compositionally biased region" description="Basic and acidic residues" evidence="1">
    <location>
        <begin position="67"/>
        <end position="79"/>
    </location>
</feature>
<dbReference type="Proteomes" id="UP000289856">
    <property type="component" value="Chromosome"/>
</dbReference>
<name>A0A3T1D1M9_9BACL</name>
<evidence type="ECO:0000313" key="2">
    <source>
        <dbReference type="EMBL" id="BBI32017.1"/>
    </source>
</evidence>
<sequence length="85" mass="10265">MKNKYRCNDMQEVWNSFEWLYREKLQSLDNMTRQMIGEMQKTGLNLTQIRRFVPKAFADLYNQVAQENRDKNKEGKRDGNSQVEE</sequence>
<dbReference type="RefSeq" id="WP_130606246.1">
    <property type="nucleotide sequence ID" value="NZ_AP019400.1"/>
</dbReference>
<organism evidence="2 3">
    <name type="scientific">Cohnella abietis</name>
    <dbReference type="NCBI Taxonomy" id="2507935"/>
    <lineage>
        <taxon>Bacteria</taxon>
        <taxon>Bacillati</taxon>
        <taxon>Bacillota</taxon>
        <taxon>Bacilli</taxon>
        <taxon>Bacillales</taxon>
        <taxon>Paenibacillaceae</taxon>
        <taxon>Cohnella</taxon>
    </lineage>
</organism>
<dbReference type="KEGG" id="cohn:KCTCHS21_14160"/>
<gene>
    <name evidence="2" type="ORF">KCTCHS21_14160</name>
</gene>
<protein>
    <submittedName>
        <fullName evidence="2">Uncharacterized protein</fullName>
    </submittedName>
</protein>
<reference evidence="2 3" key="1">
    <citation type="submission" date="2019-01" db="EMBL/GenBank/DDBJ databases">
        <title>Complete genome sequence of Cohnella hallensis HS21 isolated from Korean fir (Abies koreana) rhizospheric soil.</title>
        <authorList>
            <person name="Jiang L."/>
            <person name="Kang S.W."/>
            <person name="Kim S."/>
            <person name="Jung J."/>
            <person name="Kim C.Y."/>
            <person name="Kim D.H."/>
            <person name="Kim S.W."/>
            <person name="Lee J."/>
        </authorList>
    </citation>
    <scope>NUCLEOTIDE SEQUENCE [LARGE SCALE GENOMIC DNA]</scope>
    <source>
        <strain evidence="2 3">HS21</strain>
    </source>
</reference>
<dbReference type="OrthoDB" id="2680572at2"/>
<dbReference type="EMBL" id="AP019400">
    <property type="protein sequence ID" value="BBI32017.1"/>
    <property type="molecule type" value="Genomic_DNA"/>
</dbReference>